<evidence type="ECO:0000313" key="2">
    <source>
        <dbReference type="EMBL" id="KAG7173711.1"/>
    </source>
</evidence>
<feature type="signal peptide" evidence="1">
    <location>
        <begin position="1"/>
        <end position="18"/>
    </location>
</feature>
<comment type="caution">
    <text evidence="2">The sequence shown here is derived from an EMBL/GenBank/DDBJ whole genome shotgun (WGS) entry which is preliminary data.</text>
</comment>
<name>A0A8J5N5C2_HOMAM</name>
<dbReference type="EMBL" id="JAHLQT010009070">
    <property type="protein sequence ID" value="KAG7173711.1"/>
    <property type="molecule type" value="Genomic_DNA"/>
</dbReference>
<proteinExistence type="predicted"/>
<evidence type="ECO:0000313" key="3">
    <source>
        <dbReference type="Proteomes" id="UP000747542"/>
    </source>
</evidence>
<accession>A0A8J5N5C2</accession>
<organism evidence="2 3">
    <name type="scientific">Homarus americanus</name>
    <name type="common">American lobster</name>
    <dbReference type="NCBI Taxonomy" id="6706"/>
    <lineage>
        <taxon>Eukaryota</taxon>
        <taxon>Metazoa</taxon>
        <taxon>Ecdysozoa</taxon>
        <taxon>Arthropoda</taxon>
        <taxon>Crustacea</taxon>
        <taxon>Multicrustacea</taxon>
        <taxon>Malacostraca</taxon>
        <taxon>Eumalacostraca</taxon>
        <taxon>Eucarida</taxon>
        <taxon>Decapoda</taxon>
        <taxon>Pleocyemata</taxon>
        <taxon>Astacidea</taxon>
        <taxon>Nephropoidea</taxon>
        <taxon>Nephropidae</taxon>
        <taxon>Homarus</taxon>
    </lineage>
</organism>
<keyword evidence="3" id="KW-1185">Reference proteome</keyword>
<protein>
    <submittedName>
        <fullName evidence="2">Uncharacterized protein</fullName>
    </submittedName>
</protein>
<feature type="chain" id="PRO_5035328120" evidence="1">
    <location>
        <begin position="19"/>
        <end position="160"/>
    </location>
</feature>
<evidence type="ECO:0000256" key="1">
    <source>
        <dbReference type="SAM" id="SignalP"/>
    </source>
</evidence>
<sequence length="160" mass="16849">MEARMLVVVMLVGAAVHSLPHSKVNTPPLPYPQVNDPVPPQITDNRSDLNDPQVNEVALLDPAVNAVALPHHEVNAPPVPNTDANSPALPDTALIKSTRPVVPGEISVIIVKASDTAKKTGSIRSAVTTTTLDPFDEYCKEACEEGVGGPECDCPDHPIG</sequence>
<keyword evidence="1" id="KW-0732">Signal</keyword>
<reference evidence="2" key="1">
    <citation type="journal article" date="2021" name="Sci. Adv.">
        <title>The American lobster genome reveals insights on longevity, neural, and immune adaptations.</title>
        <authorList>
            <person name="Polinski J.M."/>
            <person name="Zimin A.V."/>
            <person name="Clark K.F."/>
            <person name="Kohn A.B."/>
            <person name="Sadowski N."/>
            <person name="Timp W."/>
            <person name="Ptitsyn A."/>
            <person name="Khanna P."/>
            <person name="Romanova D.Y."/>
            <person name="Williams P."/>
            <person name="Greenwood S.J."/>
            <person name="Moroz L.L."/>
            <person name="Walt D.R."/>
            <person name="Bodnar A.G."/>
        </authorList>
    </citation>
    <scope>NUCLEOTIDE SEQUENCE</scope>
    <source>
        <strain evidence="2">GMGI-L3</strain>
    </source>
</reference>
<gene>
    <name evidence="2" type="ORF">Hamer_G018000</name>
</gene>
<dbReference type="Proteomes" id="UP000747542">
    <property type="component" value="Unassembled WGS sequence"/>
</dbReference>
<dbReference type="AlphaFoldDB" id="A0A8J5N5C2"/>